<dbReference type="SMART" id="SM00091">
    <property type="entry name" value="PAS"/>
    <property type="match status" value="4"/>
</dbReference>
<dbReference type="InterPro" id="IPR000700">
    <property type="entry name" value="PAS-assoc_C"/>
</dbReference>
<evidence type="ECO:0000313" key="6">
    <source>
        <dbReference type="Proteomes" id="UP000719942"/>
    </source>
</evidence>
<dbReference type="NCBIfam" id="TIGR00254">
    <property type="entry name" value="GGDEF"/>
    <property type="match status" value="1"/>
</dbReference>
<feature type="domain" description="PAC" evidence="2">
    <location>
        <begin position="214"/>
        <end position="264"/>
    </location>
</feature>
<dbReference type="PROSITE" id="PS50887">
    <property type="entry name" value="GGDEF"/>
    <property type="match status" value="1"/>
</dbReference>
<proteinExistence type="predicted"/>
<dbReference type="InterPro" id="IPR013656">
    <property type="entry name" value="PAS_4"/>
</dbReference>
<dbReference type="Gene3D" id="1.10.3210.10">
    <property type="entry name" value="Hypothetical protein af1432"/>
    <property type="match status" value="1"/>
</dbReference>
<keyword evidence="6" id="KW-1185">Reference proteome</keyword>
<evidence type="ECO:0000259" key="4">
    <source>
        <dbReference type="PROSITE" id="PS51832"/>
    </source>
</evidence>
<dbReference type="Gene3D" id="3.30.70.270">
    <property type="match status" value="1"/>
</dbReference>
<dbReference type="PANTHER" id="PTHR43155:SF2">
    <property type="entry name" value="CYCLIC DI-GMP PHOSPHODIESTERASE PA4108"/>
    <property type="match status" value="1"/>
</dbReference>
<dbReference type="InterPro" id="IPR003607">
    <property type="entry name" value="HD/PDEase_dom"/>
</dbReference>
<accession>A0ABS7DK36</accession>
<dbReference type="CDD" id="cd00077">
    <property type="entry name" value="HDc"/>
    <property type="match status" value="1"/>
</dbReference>
<dbReference type="SUPFAM" id="SSF55785">
    <property type="entry name" value="PYP-like sensor domain (PAS domain)"/>
    <property type="match status" value="4"/>
</dbReference>
<protein>
    <submittedName>
        <fullName evidence="5">PAS domain S-box protein</fullName>
    </submittedName>
</protein>
<evidence type="ECO:0000259" key="1">
    <source>
        <dbReference type="PROSITE" id="PS50112"/>
    </source>
</evidence>
<dbReference type="SUPFAM" id="SSF109604">
    <property type="entry name" value="HD-domain/PDEase-like"/>
    <property type="match status" value="1"/>
</dbReference>
<dbReference type="InterPro" id="IPR001610">
    <property type="entry name" value="PAC"/>
</dbReference>
<sequence length="857" mass="97772">MTDQFMQVLLRRLPFGYAFHRLLLNGRGEAEDSLFLDVNSAFEKMTGLLKGSVIGKKATEVFAGVKAGSFHWTAFYADAVSTGETRETTQFIDIFQKWFKVTAFSLQEEYFVTIFQDVTAEMQNLHQLKKQTKQIETAYRDLDIIFNSTHDAMFLAEYKDETLNYIRLNSAHQKLSGFRPQDIQGKTPVEVWGTEIGPGIQETYLHSMMSGINKTYEEKLVLNHGDTYFLTSLTPVYENGAPKYLVGSRKDVTELKKMEKDRDELLLRLESMFNEHSAVMMIIEPETGKILDANPAACTFYEYSREELLTMDIHEINVMPKEEVEKRRSLALNGNKRYFLFPHRLKSGQIRLVDVYSSPIRYAGQTQLFSIIFDVTDRERYREDLYFEKELLSTTLESIGDGTVTTDIIGRITSLNKAAEEIIGWSDQEVKNHPFKDIFKLKSEETGKPVEDPVSKVLLTGKIIGLANHTVLINKQGIPVPIADSAAPIKNKNGQTFGVVMVFRDVTKDKEQQEQILFLSYHDPLTGLYNRRFLEREMELLDEPSRLPLAVIMGDVNGLKITNDVFSHEAGDRLLQKAAHILMSNCGRDDVISRWGGDEFLILQPNTTMEAAQETIQKMKSQFAPASEGELHLSVALGCAVKTNPEESLQRVLQEAEESMYHQKLLEGKSYRNSIINTLLATLYEKSMETEEHAERLRDTCRAIGSEFKFSEEEMSELSLLAILHDIGKVGINQNILQKPGPLTPEEWEEMRRHPEIGYRIAQNTPELMVVAEYILSHHERWDGKGYPRGISGDNIPVQCRILAVADAYDAMTNDRVYRKALKHEEAISELEQNAGTQFDPYIVELFVKTMNEYPFA</sequence>
<dbReference type="Pfam" id="PF13426">
    <property type="entry name" value="PAS_9"/>
    <property type="match status" value="2"/>
</dbReference>
<dbReference type="Pfam" id="PF13487">
    <property type="entry name" value="HD_5"/>
    <property type="match status" value="1"/>
</dbReference>
<dbReference type="PROSITE" id="PS50112">
    <property type="entry name" value="PAS"/>
    <property type="match status" value="2"/>
</dbReference>
<dbReference type="PANTHER" id="PTHR43155">
    <property type="entry name" value="CYCLIC DI-GMP PHOSPHODIESTERASE PA4108-RELATED"/>
    <property type="match status" value="1"/>
</dbReference>
<reference evidence="5 6" key="1">
    <citation type="submission" date="2021-03" db="EMBL/GenBank/DDBJ databases">
        <title>Caproiciproducens sp. nov. isolated from feces of cow.</title>
        <authorList>
            <person name="Choi J.-Y."/>
        </authorList>
    </citation>
    <scope>NUCLEOTIDE SEQUENCE [LARGE SCALE GENOMIC DNA]</scope>
    <source>
        <strain evidence="5 6">AGMB10547</strain>
    </source>
</reference>
<dbReference type="InterPro" id="IPR029787">
    <property type="entry name" value="Nucleotide_cyclase"/>
</dbReference>
<dbReference type="PROSITE" id="PS50113">
    <property type="entry name" value="PAC"/>
    <property type="match status" value="2"/>
</dbReference>
<dbReference type="SUPFAM" id="SSF55073">
    <property type="entry name" value="Nucleotide cyclase"/>
    <property type="match status" value="1"/>
</dbReference>
<organism evidence="5 6">
    <name type="scientific">Caproiciproducens faecalis</name>
    <dbReference type="NCBI Taxonomy" id="2820301"/>
    <lineage>
        <taxon>Bacteria</taxon>
        <taxon>Bacillati</taxon>
        <taxon>Bacillota</taxon>
        <taxon>Clostridia</taxon>
        <taxon>Eubacteriales</taxon>
        <taxon>Acutalibacteraceae</taxon>
        <taxon>Caproiciproducens</taxon>
    </lineage>
</organism>
<feature type="domain" description="HD-GYP" evidence="4">
    <location>
        <begin position="668"/>
        <end position="857"/>
    </location>
</feature>
<feature type="domain" description="PAS" evidence="1">
    <location>
        <begin position="388"/>
        <end position="461"/>
    </location>
</feature>
<dbReference type="CDD" id="cd00130">
    <property type="entry name" value="PAS"/>
    <property type="match status" value="3"/>
</dbReference>
<dbReference type="Pfam" id="PF08448">
    <property type="entry name" value="PAS_4"/>
    <property type="match status" value="2"/>
</dbReference>
<evidence type="ECO:0000313" key="5">
    <source>
        <dbReference type="EMBL" id="MBW7571469.1"/>
    </source>
</evidence>
<dbReference type="InterPro" id="IPR043128">
    <property type="entry name" value="Rev_trsase/Diguanyl_cyclase"/>
</dbReference>
<evidence type="ECO:0000259" key="3">
    <source>
        <dbReference type="PROSITE" id="PS50887"/>
    </source>
</evidence>
<dbReference type="InterPro" id="IPR000014">
    <property type="entry name" value="PAS"/>
</dbReference>
<dbReference type="InterPro" id="IPR037522">
    <property type="entry name" value="HD_GYP_dom"/>
</dbReference>
<dbReference type="Proteomes" id="UP000719942">
    <property type="component" value="Unassembled WGS sequence"/>
</dbReference>
<dbReference type="InterPro" id="IPR000160">
    <property type="entry name" value="GGDEF_dom"/>
</dbReference>
<dbReference type="PROSITE" id="PS51832">
    <property type="entry name" value="HD_GYP"/>
    <property type="match status" value="1"/>
</dbReference>
<feature type="domain" description="PAC" evidence="2">
    <location>
        <begin position="466"/>
        <end position="518"/>
    </location>
</feature>
<feature type="domain" description="PAS" evidence="1">
    <location>
        <begin position="138"/>
        <end position="189"/>
    </location>
</feature>
<dbReference type="RefSeq" id="WP_219963879.1">
    <property type="nucleotide sequence ID" value="NZ_JAGFNZ010000001.1"/>
</dbReference>
<name>A0ABS7DK36_9FIRM</name>
<dbReference type="SMART" id="SM00267">
    <property type="entry name" value="GGDEF"/>
    <property type="match status" value="1"/>
</dbReference>
<dbReference type="Gene3D" id="3.30.450.20">
    <property type="entry name" value="PAS domain"/>
    <property type="match status" value="4"/>
</dbReference>
<dbReference type="SMART" id="SM00086">
    <property type="entry name" value="PAC"/>
    <property type="match status" value="3"/>
</dbReference>
<evidence type="ECO:0000259" key="2">
    <source>
        <dbReference type="PROSITE" id="PS50113"/>
    </source>
</evidence>
<dbReference type="InterPro" id="IPR035965">
    <property type="entry name" value="PAS-like_dom_sf"/>
</dbReference>
<dbReference type="CDD" id="cd01949">
    <property type="entry name" value="GGDEF"/>
    <property type="match status" value="1"/>
</dbReference>
<feature type="domain" description="GGDEF" evidence="3">
    <location>
        <begin position="547"/>
        <end position="677"/>
    </location>
</feature>
<dbReference type="Pfam" id="PF00990">
    <property type="entry name" value="GGDEF"/>
    <property type="match status" value="1"/>
</dbReference>
<dbReference type="NCBIfam" id="TIGR00229">
    <property type="entry name" value="sensory_box"/>
    <property type="match status" value="3"/>
</dbReference>
<dbReference type="EMBL" id="JAGFNZ010000001">
    <property type="protein sequence ID" value="MBW7571469.1"/>
    <property type="molecule type" value="Genomic_DNA"/>
</dbReference>
<dbReference type="SMART" id="SM00471">
    <property type="entry name" value="HDc"/>
    <property type="match status" value="1"/>
</dbReference>
<gene>
    <name evidence="5" type="ORF">J5W02_01470</name>
</gene>
<comment type="caution">
    <text evidence="5">The sequence shown here is derived from an EMBL/GenBank/DDBJ whole genome shotgun (WGS) entry which is preliminary data.</text>
</comment>